<dbReference type="Gene3D" id="3.40.50.80">
    <property type="entry name" value="Nucleotide-binding domain of ferredoxin-NADP reductase (FNR) module"/>
    <property type="match status" value="1"/>
</dbReference>
<dbReference type="OrthoDB" id="10006946at2759"/>
<dbReference type="InterPro" id="IPR039261">
    <property type="entry name" value="FNR_nucleotide-bd"/>
</dbReference>
<comment type="similarity">
    <text evidence="2">Belongs to the ferric reductase (FRE) family.</text>
</comment>
<feature type="transmembrane region" description="Helical" evidence="11">
    <location>
        <begin position="192"/>
        <end position="215"/>
    </location>
</feature>
<keyword evidence="6 11" id="KW-1133">Transmembrane helix</keyword>
<evidence type="ECO:0000256" key="1">
    <source>
        <dbReference type="ARBA" id="ARBA00004141"/>
    </source>
</evidence>
<feature type="transmembrane region" description="Helical" evidence="11">
    <location>
        <begin position="255"/>
        <end position="274"/>
    </location>
</feature>
<dbReference type="Pfam" id="PF01794">
    <property type="entry name" value="Ferric_reduct"/>
    <property type="match status" value="1"/>
</dbReference>
<reference evidence="13" key="1">
    <citation type="submission" date="2021-12" db="EMBL/GenBank/DDBJ databases">
        <title>Curvularia clavata genome.</title>
        <authorList>
            <person name="Cao Y."/>
        </authorList>
    </citation>
    <scope>NUCLEOTIDE SEQUENCE</scope>
    <source>
        <strain evidence="13">Yc1106</strain>
    </source>
</reference>
<dbReference type="CDD" id="cd06186">
    <property type="entry name" value="NOX_Duox_like_FAD_NADP"/>
    <property type="match status" value="1"/>
</dbReference>
<keyword evidence="8" id="KW-0406">Ion transport</keyword>
<dbReference type="GO" id="GO:0000293">
    <property type="term" value="F:ferric-chelate reductase activity"/>
    <property type="evidence" value="ECO:0007669"/>
    <property type="project" value="UniProtKB-ARBA"/>
</dbReference>
<dbReference type="PANTHER" id="PTHR32361:SF28">
    <property type="entry name" value="FRP1P"/>
    <property type="match status" value="1"/>
</dbReference>
<dbReference type="SFLD" id="SFLDG01168">
    <property type="entry name" value="Ferric_reductase_subgroup_(FRE"/>
    <property type="match status" value="1"/>
</dbReference>
<dbReference type="InterPro" id="IPR051410">
    <property type="entry name" value="Ferric/Cupric_Reductase"/>
</dbReference>
<comment type="subcellular location">
    <subcellularLocation>
        <location evidence="1">Membrane</location>
        <topology evidence="1">Multi-pass membrane protein</topology>
    </subcellularLocation>
</comment>
<dbReference type="Pfam" id="PF08022">
    <property type="entry name" value="FAD_binding_8"/>
    <property type="match status" value="1"/>
</dbReference>
<dbReference type="Proteomes" id="UP001056012">
    <property type="component" value="Chromosome 4"/>
</dbReference>
<evidence type="ECO:0000259" key="12">
    <source>
        <dbReference type="PROSITE" id="PS51384"/>
    </source>
</evidence>
<keyword evidence="4 11" id="KW-0812">Transmembrane</keyword>
<evidence type="ECO:0000256" key="11">
    <source>
        <dbReference type="SAM" id="Phobius"/>
    </source>
</evidence>
<evidence type="ECO:0000256" key="5">
    <source>
        <dbReference type="ARBA" id="ARBA00022982"/>
    </source>
</evidence>
<dbReference type="PROSITE" id="PS51384">
    <property type="entry name" value="FAD_FR"/>
    <property type="match status" value="1"/>
</dbReference>
<dbReference type="EMBL" id="CP089277">
    <property type="protein sequence ID" value="USP78449.1"/>
    <property type="molecule type" value="Genomic_DNA"/>
</dbReference>
<dbReference type="SUPFAM" id="SSF52343">
    <property type="entry name" value="Ferredoxin reductase-like, C-terminal NADP-linked domain"/>
    <property type="match status" value="1"/>
</dbReference>
<feature type="domain" description="FAD-binding FR-type" evidence="12">
    <location>
        <begin position="278"/>
        <end position="431"/>
    </location>
</feature>
<feature type="transmembrane region" description="Helical" evidence="11">
    <location>
        <begin position="123"/>
        <end position="142"/>
    </location>
</feature>
<dbReference type="GO" id="GO:0006879">
    <property type="term" value="P:intracellular iron ion homeostasis"/>
    <property type="evidence" value="ECO:0007669"/>
    <property type="project" value="TreeGrafter"/>
</dbReference>
<dbReference type="SFLD" id="SFLDS00052">
    <property type="entry name" value="Ferric_Reductase_Domain"/>
    <property type="match status" value="1"/>
</dbReference>
<evidence type="ECO:0000256" key="6">
    <source>
        <dbReference type="ARBA" id="ARBA00022989"/>
    </source>
</evidence>
<feature type="transmembrane region" description="Helical" evidence="11">
    <location>
        <begin position="42"/>
        <end position="68"/>
    </location>
</feature>
<evidence type="ECO:0000256" key="8">
    <source>
        <dbReference type="ARBA" id="ARBA00023065"/>
    </source>
</evidence>
<gene>
    <name evidence="13" type="ORF">yc1106_05723</name>
</gene>
<keyword evidence="9 11" id="KW-0472">Membrane</keyword>
<accession>A0A9Q8Z9E3</accession>
<name>A0A9Q8Z9E3_CURCL</name>
<evidence type="ECO:0000256" key="10">
    <source>
        <dbReference type="SAM" id="MobiDB-lite"/>
    </source>
</evidence>
<dbReference type="InterPro" id="IPR013121">
    <property type="entry name" value="Fe_red_NAD-bd_6"/>
</dbReference>
<evidence type="ECO:0000256" key="4">
    <source>
        <dbReference type="ARBA" id="ARBA00022692"/>
    </source>
</evidence>
<evidence type="ECO:0000313" key="14">
    <source>
        <dbReference type="Proteomes" id="UP001056012"/>
    </source>
</evidence>
<organism evidence="13 14">
    <name type="scientific">Curvularia clavata</name>
    <dbReference type="NCBI Taxonomy" id="95742"/>
    <lineage>
        <taxon>Eukaryota</taxon>
        <taxon>Fungi</taxon>
        <taxon>Dikarya</taxon>
        <taxon>Ascomycota</taxon>
        <taxon>Pezizomycotina</taxon>
        <taxon>Dothideomycetes</taxon>
        <taxon>Pleosporomycetidae</taxon>
        <taxon>Pleosporales</taxon>
        <taxon>Pleosporineae</taxon>
        <taxon>Pleosporaceae</taxon>
        <taxon>Curvularia</taxon>
    </lineage>
</organism>
<dbReference type="GO" id="GO:0005886">
    <property type="term" value="C:plasma membrane"/>
    <property type="evidence" value="ECO:0007669"/>
    <property type="project" value="TreeGrafter"/>
</dbReference>
<feature type="region of interest" description="Disordered" evidence="10">
    <location>
        <begin position="488"/>
        <end position="516"/>
    </location>
</feature>
<evidence type="ECO:0000256" key="2">
    <source>
        <dbReference type="ARBA" id="ARBA00006278"/>
    </source>
</evidence>
<evidence type="ECO:0000256" key="3">
    <source>
        <dbReference type="ARBA" id="ARBA00022448"/>
    </source>
</evidence>
<dbReference type="InterPro" id="IPR017927">
    <property type="entry name" value="FAD-bd_FR_type"/>
</dbReference>
<evidence type="ECO:0000256" key="7">
    <source>
        <dbReference type="ARBA" id="ARBA00023002"/>
    </source>
</evidence>
<dbReference type="GO" id="GO:0006826">
    <property type="term" value="P:iron ion transport"/>
    <property type="evidence" value="ECO:0007669"/>
    <property type="project" value="TreeGrafter"/>
</dbReference>
<sequence length="635" mass="71837">MDLLRRHEGHHEVQKDQYWAFGYYFETLNDKQKHQRREYLDWYGFAAQWSVLAIFALFQMAFAVSWLMKSGLKYDQPKSPSFTKPPPGRLGWLRRMHSGCNKALWWMQKDIVKGWAWGTRGEWIGATVWTVWLLYLCIAHTGKDYLHLTKRFGQIGASQLPFHYLLAMRAPYSPVQYLTRLSHEQLKASHQILGRIVFLFFVLHTAFYLNFFVLSGVLAKRIKEFDVIWGLVSILLFSAISTTALGFVRRRNYRVFYISHIAIANFIIVPLFLHVSHIRVYVFEIIAVEALHLIFRALRLKTYQGTLKLLPGTNLVQVRIPLPAESGALGWKPGQHVYLSKPGPKGKTPTWYDQWLAINKTNPFTVASLPSHDKELLLVARTLNGNTKYLAELARSLSQGGSNVPMLPTAGGDIPILPLSLEGPYGGSTRLPDLSDYDRVLLVAGGVGATFIMPVYRSILELQGPTLLGTQVRFVWAVQKLAETQWAFPASSSSGDKEEEGGDNEEDSENGLLHGPSNVEVYVTRPAGPNLQVEPSVSGTFAVDSDDEEGEAIEMQENEQLLSMEEQMEKPRKGMAIKSGRPNLRGIVDEVFSKGVRTAVICCGPKRMTDELRGSVEVWVKKGHDVFWYDETFGW</sequence>
<keyword evidence="14" id="KW-1185">Reference proteome</keyword>
<dbReference type="AlphaFoldDB" id="A0A9Q8Z9E3"/>
<keyword evidence="5" id="KW-0249">Electron transport</keyword>
<dbReference type="GO" id="GO:0015677">
    <property type="term" value="P:copper ion import"/>
    <property type="evidence" value="ECO:0007669"/>
    <property type="project" value="TreeGrafter"/>
</dbReference>
<dbReference type="PANTHER" id="PTHR32361">
    <property type="entry name" value="FERRIC/CUPRIC REDUCTASE TRANSMEMBRANE COMPONENT"/>
    <property type="match status" value="1"/>
</dbReference>
<proteinExistence type="inferred from homology"/>
<dbReference type="Pfam" id="PF08030">
    <property type="entry name" value="NAD_binding_6"/>
    <property type="match status" value="2"/>
</dbReference>
<dbReference type="InterPro" id="IPR013112">
    <property type="entry name" value="FAD-bd_8"/>
</dbReference>
<evidence type="ECO:0000313" key="13">
    <source>
        <dbReference type="EMBL" id="USP78449.1"/>
    </source>
</evidence>
<keyword evidence="3" id="KW-0813">Transport</keyword>
<dbReference type="InterPro" id="IPR013130">
    <property type="entry name" value="Fe3_Rdtase_TM_dom"/>
</dbReference>
<evidence type="ECO:0000256" key="9">
    <source>
        <dbReference type="ARBA" id="ARBA00023136"/>
    </source>
</evidence>
<dbReference type="VEuPathDB" id="FungiDB:yc1106_05723"/>
<protein>
    <recommendedName>
        <fullName evidence="12">FAD-binding FR-type domain-containing protein</fullName>
    </recommendedName>
</protein>
<feature type="transmembrane region" description="Helical" evidence="11">
    <location>
        <begin position="227"/>
        <end position="248"/>
    </location>
</feature>
<keyword evidence="7" id="KW-0560">Oxidoreductase</keyword>
<feature type="compositionally biased region" description="Acidic residues" evidence="10">
    <location>
        <begin position="497"/>
        <end position="509"/>
    </location>
</feature>